<evidence type="ECO:0000313" key="2">
    <source>
        <dbReference type="Proteomes" id="UP000034881"/>
    </source>
</evidence>
<sequence length="86" mass="9321">MFKTIGVWFLNFLIGIVGTAILITKLTGRGEGIAATGNSASFKVNMDITGFIIWIVIILVYFFGAKKFWGKTVGGFIADAVMGKKK</sequence>
<protein>
    <submittedName>
        <fullName evidence="1">Uncharacterized protein</fullName>
    </submittedName>
</protein>
<organism evidence="1 2">
    <name type="scientific">Candidatus Daviesbacteria bacterium GW2011_GWC2_40_12</name>
    <dbReference type="NCBI Taxonomy" id="1618431"/>
    <lineage>
        <taxon>Bacteria</taxon>
        <taxon>Candidatus Daviesiibacteriota</taxon>
    </lineage>
</organism>
<accession>A0A0G0T482</accession>
<evidence type="ECO:0000313" key="1">
    <source>
        <dbReference type="EMBL" id="KKR41915.1"/>
    </source>
</evidence>
<proteinExistence type="predicted"/>
<dbReference type="Proteomes" id="UP000034881">
    <property type="component" value="Unassembled WGS sequence"/>
</dbReference>
<name>A0A0G0T482_9BACT</name>
<dbReference type="EMBL" id="LBYB01000005">
    <property type="protein sequence ID" value="KKR41915.1"/>
    <property type="molecule type" value="Genomic_DNA"/>
</dbReference>
<dbReference type="AlphaFoldDB" id="A0A0G0T482"/>
<comment type="caution">
    <text evidence="1">The sequence shown here is derived from an EMBL/GenBank/DDBJ whole genome shotgun (WGS) entry which is preliminary data.</text>
</comment>
<reference evidence="1 2" key="1">
    <citation type="journal article" date="2015" name="Nature">
        <title>rRNA introns, odd ribosomes, and small enigmatic genomes across a large radiation of phyla.</title>
        <authorList>
            <person name="Brown C.T."/>
            <person name="Hug L.A."/>
            <person name="Thomas B.C."/>
            <person name="Sharon I."/>
            <person name="Castelle C.J."/>
            <person name="Singh A."/>
            <person name="Wilkins M.J."/>
            <person name="Williams K.H."/>
            <person name="Banfield J.F."/>
        </authorList>
    </citation>
    <scope>NUCLEOTIDE SEQUENCE [LARGE SCALE GENOMIC DNA]</scope>
</reference>
<gene>
    <name evidence="1" type="ORF">UT77_C0005G0030</name>
</gene>